<evidence type="ECO:0000313" key="9">
    <source>
        <dbReference type="EMBL" id="GAA3522245.1"/>
    </source>
</evidence>
<keyword evidence="4" id="KW-0808">Transferase</keyword>
<evidence type="ECO:0000256" key="1">
    <source>
        <dbReference type="ARBA" id="ARBA00006594"/>
    </source>
</evidence>
<dbReference type="SUPFAM" id="SSF53335">
    <property type="entry name" value="S-adenosyl-L-methionine-dependent methyltransferases"/>
    <property type="match status" value="1"/>
</dbReference>
<dbReference type="PRINTS" id="PR00507">
    <property type="entry name" value="N12N6MTFRASE"/>
</dbReference>
<keyword evidence="5" id="KW-0949">S-adenosyl-L-methionine</keyword>
<evidence type="ECO:0000256" key="7">
    <source>
        <dbReference type="ARBA" id="ARBA00047942"/>
    </source>
</evidence>
<keyword evidence="3 9" id="KW-0489">Methyltransferase</keyword>
<evidence type="ECO:0000256" key="2">
    <source>
        <dbReference type="ARBA" id="ARBA00011900"/>
    </source>
</evidence>
<evidence type="ECO:0000256" key="5">
    <source>
        <dbReference type="ARBA" id="ARBA00022691"/>
    </source>
</evidence>
<dbReference type="InterPro" id="IPR003356">
    <property type="entry name" value="DNA_methylase_A-5"/>
</dbReference>
<evidence type="ECO:0000259" key="8">
    <source>
        <dbReference type="Pfam" id="PF02384"/>
    </source>
</evidence>
<dbReference type="InterPro" id="IPR002052">
    <property type="entry name" value="DNA_methylase_N6_adenine_CS"/>
</dbReference>
<dbReference type="Proteomes" id="UP001500459">
    <property type="component" value="Unassembled WGS sequence"/>
</dbReference>
<dbReference type="InterPro" id="IPR051537">
    <property type="entry name" value="DNA_Adenine_Mtase"/>
</dbReference>
<sequence>MRRIDELDTLKIQQAGFTEEDYRTVFLVPKLDKDGKPVLNKKGELELEDKSNCRWSHFKQLDPESMLILVSREAFPFIKVINKKVDLKKIEDKDFREIVKKQLYGDLTNKEIEQEFAYIRYMENAVFLINNSNLLDEAVKAIDEIYDEIKKQQDEGQNFQDTQGDVYEYLLNEIGQSGKNGQFRTPRHIIQLMCEILDPDWTDTICDPACGTGGFLLGAYQHILTKYSSKKYLQKDENGFVRGTMGDKITKDTVWKNLKEKTFYGFDIDQTMVRIGLMNLMLHDISVPRIEHIDTLSNKYEGYEKDEQYSIVLANPPFTGRIDKGGMSDKFRIPGTQSELLFIDRMVRMLKPGGKAAVIIPEGVLFGSGKAQKKAREILLRDTQLEAVISLPSGAFQPYTGVKTAILVFTKAELESKKWHTDRVWFCNLQSDGYSLDNSRKRLKDEPLPLAIKKYQSRAGDNETDQKEEHFYVDLDKIKENDLDLSFNRYKTFDYTPQKYDPPKEILKALLNLEDDIQKELNELNEMIE</sequence>
<dbReference type="PANTHER" id="PTHR42933:SF3">
    <property type="entry name" value="TYPE I RESTRICTION ENZYME MJAVIII METHYLASE SUBUNIT"/>
    <property type="match status" value="1"/>
</dbReference>
<dbReference type="Pfam" id="PF02384">
    <property type="entry name" value="N6_Mtase"/>
    <property type="match status" value="1"/>
</dbReference>
<evidence type="ECO:0000256" key="6">
    <source>
        <dbReference type="ARBA" id="ARBA00022747"/>
    </source>
</evidence>
<gene>
    <name evidence="9" type="ORF">GCM10022393_40960</name>
</gene>
<proteinExistence type="inferred from homology"/>
<dbReference type="EMBL" id="BAABCW010000029">
    <property type="protein sequence ID" value="GAA3522245.1"/>
    <property type="molecule type" value="Genomic_DNA"/>
</dbReference>
<dbReference type="GO" id="GO:0032259">
    <property type="term" value="P:methylation"/>
    <property type="evidence" value="ECO:0007669"/>
    <property type="project" value="UniProtKB-KW"/>
</dbReference>
<accession>A0ABP6UWC8</accession>
<comment type="catalytic activity">
    <reaction evidence="7">
        <text>a 2'-deoxyadenosine in DNA + S-adenosyl-L-methionine = an N(6)-methyl-2'-deoxyadenosine in DNA + S-adenosyl-L-homocysteine + H(+)</text>
        <dbReference type="Rhea" id="RHEA:15197"/>
        <dbReference type="Rhea" id="RHEA-COMP:12418"/>
        <dbReference type="Rhea" id="RHEA-COMP:12419"/>
        <dbReference type="ChEBI" id="CHEBI:15378"/>
        <dbReference type="ChEBI" id="CHEBI:57856"/>
        <dbReference type="ChEBI" id="CHEBI:59789"/>
        <dbReference type="ChEBI" id="CHEBI:90615"/>
        <dbReference type="ChEBI" id="CHEBI:90616"/>
        <dbReference type="EC" id="2.1.1.72"/>
    </reaction>
</comment>
<feature type="domain" description="DNA methylase adenine-specific" evidence="8">
    <location>
        <begin position="160"/>
        <end position="491"/>
    </location>
</feature>
<protein>
    <recommendedName>
        <fullName evidence="2">site-specific DNA-methyltransferase (adenine-specific)</fullName>
        <ecNumber evidence="2">2.1.1.72</ecNumber>
    </recommendedName>
</protein>
<dbReference type="GO" id="GO:0008168">
    <property type="term" value="F:methyltransferase activity"/>
    <property type="evidence" value="ECO:0007669"/>
    <property type="project" value="UniProtKB-KW"/>
</dbReference>
<keyword evidence="6" id="KW-0680">Restriction system</keyword>
<dbReference type="Gene3D" id="3.40.50.150">
    <property type="entry name" value="Vaccinia Virus protein VP39"/>
    <property type="match status" value="1"/>
</dbReference>
<dbReference type="InterPro" id="IPR029063">
    <property type="entry name" value="SAM-dependent_MTases_sf"/>
</dbReference>
<comment type="similarity">
    <text evidence="1">Belongs to the N(4)/N(6)-methyltransferase family.</text>
</comment>
<keyword evidence="10" id="KW-1185">Reference proteome</keyword>
<name>A0ABP6UWC8_9FLAO</name>
<comment type="caution">
    <text evidence="9">The sequence shown here is derived from an EMBL/GenBank/DDBJ whole genome shotgun (WGS) entry which is preliminary data.</text>
</comment>
<evidence type="ECO:0000313" key="10">
    <source>
        <dbReference type="Proteomes" id="UP001500459"/>
    </source>
</evidence>
<dbReference type="PANTHER" id="PTHR42933">
    <property type="entry name" value="SLR6095 PROTEIN"/>
    <property type="match status" value="1"/>
</dbReference>
<dbReference type="EC" id="2.1.1.72" evidence="2"/>
<dbReference type="PROSITE" id="PS00092">
    <property type="entry name" value="N6_MTASE"/>
    <property type="match status" value="1"/>
</dbReference>
<evidence type="ECO:0000256" key="4">
    <source>
        <dbReference type="ARBA" id="ARBA00022679"/>
    </source>
</evidence>
<evidence type="ECO:0000256" key="3">
    <source>
        <dbReference type="ARBA" id="ARBA00022603"/>
    </source>
</evidence>
<reference evidence="10" key="1">
    <citation type="journal article" date="2019" name="Int. J. Syst. Evol. Microbiol.">
        <title>The Global Catalogue of Microorganisms (GCM) 10K type strain sequencing project: providing services to taxonomists for standard genome sequencing and annotation.</title>
        <authorList>
            <consortium name="The Broad Institute Genomics Platform"/>
            <consortium name="The Broad Institute Genome Sequencing Center for Infectious Disease"/>
            <person name="Wu L."/>
            <person name="Ma J."/>
        </authorList>
    </citation>
    <scope>NUCLEOTIDE SEQUENCE [LARGE SCALE GENOMIC DNA]</scope>
    <source>
        <strain evidence="10">JCM 17106</strain>
    </source>
</reference>
<organism evidence="9 10">
    <name type="scientific">Aquimarina addita</name>
    <dbReference type="NCBI Taxonomy" id="870485"/>
    <lineage>
        <taxon>Bacteria</taxon>
        <taxon>Pseudomonadati</taxon>
        <taxon>Bacteroidota</taxon>
        <taxon>Flavobacteriia</taxon>
        <taxon>Flavobacteriales</taxon>
        <taxon>Flavobacteriaceae</taxon>
        <taxon>Aquimarina</taxon>
    </lineage>
</organism>